<accession>A0A8H6N792</accession>
<gene>
    <name evidence="3" type="ORF">CPLU01_11796</name>
</gene>
<keyword evidence="2" id="KW-0812">Transmembrane</keyword>
<feature type="transmembrane region" description="Helical" evidence="2">
    <location>
        <begin position="68"/>
        <end position="91"/>
    </location>
</feature>
<dbReference type="AlphaFoldDB" id="A0A8H6N792"/>
<organism evidence="3 4">
    <name type="scientific">Colletotrichum plurivorum</name>
    <dbReference type="NCBI Taxonomy" id="2175906"/>
    <lineage>
        <taxon>Eukaryota</taxon>
        <taxon>Fungi</taxon>
        <taxon>Dikarya</taxon>
        <taxon>Ascomycota</taxon>
        <taxon>Pezizomycotina</taxon>
        <taxon>Sordariomycetes</taxon>
        <taxon>Hypocreomycetidae</taxon>
        <taxon>Glomerellales</taxon>
        <taxon>Glomerellaceae</taxon>
        <taxon>Colletotrichum</taxon>
        <taxon>Colletotrichum orchidearum species complex</taxon>
    </lineage>
</organism>
<evidence type="ECO:0000256" key="2">
    <source>
        <dbReference type="SAM" id="Phobius"/>
    </source>
</evidence>
<name>A0A8H6N792_9PEZI</name>
<comment type="caution">
    <text evidence="3">The sequence shown here is derived from an EMBL/GenBank/DDBJ whole genome shotgun (WGS) entry which is preliminary data.</text>
</comment>
<keyword evidence="2" id="KW-0472">Membrane</keyword>
<evidence type="ECO:0000313" key="3">
    <source>
        <dbReference type="EMBL" id="KAF6822829.1"/>
    </source>
</evidence>
<evidence type="ECO:0000313" key="4">
    <source>
        <dbReference type="Proteomes" id="UP000654918"/>
    </source>
</evidence>
<reference evidence="3" key="1">
    <citation type="journal article" date="2020" name="Phytopathology">
        <title>Genome Sequence Resources of Colletotrichum truncatum, C. plurivorum, C. musicola, and C. sojae: Four Species Pathogenic to Soybean (Glycine max).</title>
        <authorList>
            <person name="Rogerio F."/>
            <person name="Boufleur T.R."/>
            <person name="Ciampi-Guillardi M."/>
            <person name="Sukno S.A."/>
            <person name="Thon M.R."/>
            <person name="Massola Junior N.S."/>
            <person name="Baroncelli R."/>
        </authorList>
    </citation>
    <scope>NUCLEOTIDE SEQUENCE</scope>
    <source>
        <strain evidence="3">LFN00145</strain>
    </source>
</reference>
<dbReference type="EMBL" id="WIGO01000227">
    <property type="protein sequence ID" value="KAF6822829.1"/>
    <property type="molecule type" value="Genomic_DNA"/>
</dbReference>
<dbReference type="Proteomes" id="UP000654918">
    <property type="component" value="Unassembled WGS sequence"/>
</dbReference>
<feature type="region of interest" description="Disordered" evidence="1">
    <location>
        <begin position="33"/>
        <end position="57"/>
    </location>
</feature>
<sequence>MNTRGTKNIFQDRNISTATATSTTSALGSSLVPHLGTHQHHHLERSDPDNYRKHSLASGKSRKMDVRIIIAIVAVATIAVIGGLGGMFFFLREEGHLSEEDKKRIEMIP</sequence>
<protein>
    <submittedName>
        <fullName evidence="3">Uncharacterized protein</fullName>
    </submittedName>
</protein>
<keyword evidence="2" id="KW-1133">Transmembrane helix</keyword>
<proteinExistence type="predicted"/>
<keyword evidence="4" id="KW-1185">Reference proteome</keyword>
<evidence type="ECO:0000256" key="1">
    <source>
        <dbReference type="SAM" id="MobiDB-lite"/>
    </source>
</evidence>